<dbReference type="Pfam" id="PF01425">
    <property type="entry name" value="Amidase"/>
    <property type="match status" value="1"/>
</dbReference>
<dbReference type="PANTHER" id="PTHR11895:SF151">
    <property type="entry name" value="GLUTAMYL-TRNA(GLN) AMIDOTRANSFERASE SUBUNIT A"/>
    <property type="match status" value="1"/>
</dbReference>
<evidence type="ECO:0000256" key="1">
    <source>
        <dbReference type="ARBA" id="ARBA00008069"/>
    </source>
</evidence>
<dbReference type="NCBIfam" id="TIGR00132">
    <property type="entry name" value="gatA"/>
    <property type="match status" value="1"/>
</dbReference>
<comment type="caution">
    <text evidence="10">The sequence shown here is derived from an EMBL/GenBank/DDBJ whole genome shotgun (WGS) entry which is preliminary data.</text>
</comment>
<keyword evidence="11" id="KW-1185">Reference proteome</keyword>
<dbReference type="Proteomes" id="UP001138997">
    <property type="component" value="Unassembled WGS sequence"/>
</dbReference>
<dbReference type="HAMAP" id="MF_00120">
    <property type="entry name" value="GatA"/>
    <property type="match status" value="1"/>
</dbReference>
<dbReference type="GO" id="GO:0005524">
    <property type="term" value="F:ATP binding"/>
    <property type="evidence" value="ECO:0007669"/>
    <property type="project" value="UniProtKB-KW"/>
</dbReference>
<dbReference type="AlphaFoldDB" id="A0A9X1NGP6"/>
<dbReference type="GO" id="GO:0030956">
    <property type="term" value="C:glutamyl-tRNA(Gln) amidotransferase complex"/>
    <property type="evidence" value="ECO:0007669"/>
    <property type="project" value="InterPro"/>
</dbReference>
<evidence type="ECO:0000259" key="9">
    <source>
        <dbReference type="Pfam" id="PF01425"/>
    </source>
</evidence>
<dbReference type="PANTHER" id="PTHR11895">
    <property type="entry name" value="TRANSAMIDASE"/>
    <property type="match status" value="1"/>
</dbReference>
<accession>A0A9X1NGP6</accession>
<dbReference type="SUPFAM" id="SSF75304">
    <property type="entry name" value="Amidase signature (AS) enzymes"/>
    <property type="match status" value="1"/>
</dbReference>
<proteinExistence type="inferred from homology"/>
<sequence length="507" mass="52183">MSELIRRTAAELSGLLSSGEVSAVEVTQAHLDRIAQVDGDVHAFLHVAGEQALAEAAAVDTARKAGEQLGALAGVPIAVKDVMTTQGLPTTAGSKMLEGWIPPYDATVVRRLKEARLVTLGKTNMDEFAMGSSTEHSAYGATHNPWDLDRIPGGSGGGSSAALAAFEAPLATGTDTGGSIRQPASVTGTVGVKPTYGAVSRYGLIALASSLDQAGPCARTVLDTALLHEVMAGHDPLDSTSLTDGYPDVVAAAKAGATEGIAGLKIGVIRELHGGDGGYQAGVMARFDESLALLTKAGAEIVEVSCPSFTAALAAYYLILPSEASSNLAKFDAMRYGLRVGPAGVEAPSAEQVMAATRAAGFGDEVKRRIILGTYALSSGYYDAYYGSAQKVRTLIQRDFAAAFGQADVLVSPTSPTTAFKLGAKLDDPLSMYLQDVATIPANLAGVPGMSLPSGLADEDGLPAGIQLLAPAQADDRLYRVGAALESLLVESWGGPFLAKNTLEAMK</sequence>
<feature type="active site" description="Charge relay system" evidence="8">
    <location>
        <position position="80"/>
    </location>
</feature>
<reference evidence="10" key="1">
    <citation type="submission" date="2021-11" db="EMBL/GenBank/DDBJ databases">
        <title>Streptomyces corallinus and Kineosporia corallina sp. nov., two new coral-derived marine actinobacteria.</title>
        <authorList>
            <person name="Buangrab K."/>
            <person name="Sutthacheep M."/>
            <person name="Yeemin T."/>
            <person name="Harunari E."/>
            <person name="Igarashi Y."/>
            <person name="Sripreechasak P."/>
            <person name="Kanchanasin P."/>
            <person name="Tanasupawat S."/>
            <person name="Phongsopitanun W."/>
        </authorList>
    </citation>
    <scope>NUCLEOTIDE SEQUENCE</scope>
    <source>
        <strain evidence="10">JCM 31032</strain>
    </source>
</reference>
<keyword evidence="4 8" id="KW-0067">ATP-binding</keyword>
<evidence type="ECO:0000256" key="6">
    <source>
        <dbReference type="ARBA" id="ARBA00025295"/>
    </source>
</evidence>
<organism evidence="10 11">
    <name type="scientific">Kineosporia babensis</name>
    <dbReference type="NCBI Taxonomy" id="499548"/>
    <lineage>
        <taxon>Bacteria</taxon>
        <taxon>Bacillati</taxon>
        <taxon>Actinomycetota</taxon>
        <taxon>Actinomycetes</taxon>
        <taxon>Kineosporiales</taxon>
        <taxon>Kineosporiaceae</taxon>
        <taxon>Kineosporia</taxon>
    </lineage>
</organism>
<evidence type="ECO:0000256" key="7">
    <source>
        <dbReference type="ARBA" id="ARBA00047407"/>
    </source>
</evidence>
<evidence type="ECO:0000256" key="4">
    <source>
        <dbReference type="ARBA" id="ARBA00022840"/>
    </source>
</evidence>
<name>A0A9X1NGP6_9ACTN</name>
<dbReference type="EC" id="6.3.5.7" evidence="8"/>
<dbReference type="PROSITE" id="PS00571">
    <property type="entry name" value="AMIDASES"/>
    <property type="match status" value="1"/>
</dbReference>
<protein>
    <recommendedName>
        <fullName evidence="8">Glutamyl-tRNA(Gln) amidotransferase subunit A</fullName>
        <shortName evidence="8">Glu-ADT subunit A</shortName>
        <ecNumber evidence="8">6.3.5.7</ecNumber>
    </recommendedName>
</protein>
<feature type="active site" description="Charge relay system" evidence="8">
    <location>
        <position position="155"/>
    </location>
</feature>
<comment type="function">
    <text evidence="6 8">Allows the formation of correctly charged Gln-tRNA(Gln) through the transamidation of misacylated Glu-tRNA(Gln) in organisms which lack glutaminyl-tRNA synthetase. The reaction takes place in the presence of glutamine and ATP through an activated gamma-phospho-Glu-tRNA(Gln).</text>
</comment>
<keyword evidence="5 8" id="KW-0648">Protein biosynthesis</keyword>
<dbReference type="InterPro" id="IPR036928">
    <property type="entry name" value="AS_sf"/>
</dbReference>
<dbReference type="InterPro" id="IPR004412">
    <property type="entry name" value="GatA"/>
</dbReference>
<keyword evidence="2 8" id="KW-0436">Ligase</keyword>
<dbReference type="Gene3D" id="3.90.1300.10">
    <property type="entry name" value="Amidase signature (AS) domain"/>
    <property type="match status" value="1"/>
</dbReference>
<dbReference type="InterPro" id="IPR020556">
    <property type="entry name" value="Amidase_CS"/>
</dbReference>
<dbReference type="EMBL" id="JAJOMB010000013">
    <property type="protein sequence ID" value="MCD5313715.1"/>
    <property type="molecule type" value="Genomic_DNA"/>
</dbReference>
<feature type="domain" description="Amidase" evidence="9">
    <location>
        <begin position="25"/>
        <end position="478"/>
    </location>
</feature>
<evidence type="ECO:0000313" key="11">
    <source>
        <dbReference type="Proteomes" id="UP001138997"/>
    </source>
</evidence>
<dbReference type="GO" id="GO:0006412">
    <property type="term" value="P:translation"/>
    <property type="evidence" value="ECO:0007669"/>
    <property type="project" value="UniProtKB-UniRule"/>
</dbReference>
<evidence type="ECO:0000256" key="2">
    <source>
        <dbReference type="ARBA" id="ARBA00022598"/>
    </source>
</evidence>
<comment type="similarity">
    <text evidence="1 8">Belongs to the amidase family. GatA subfamily.</text>
</comment>
<gene>
    <name evidence="8 10" type="primary">gatA</name>
    <name evidence="10" type="ORF">LR394_22665</name>
</gene>
<dbReference type="InterPro" id="IPR000120">
    <property type="entry name" value="Amidase"/>
</dbReference>
<dbReference type="InterPro" id="IPR023631">
    <property type="entry name" value="Amidase_dom"/>
</dbReference>
<evidence type="ECO:0000313" key="10">
    <source>
        <dbReference type="EMBL" id="MCD5313715.1"/>
    </source>
</evidence>
<comment type="catalytic activity">
    <reaction evidence="7 8">
        <text>L-glutamyl-tRNA(Gln) + L-glutamine + ATP + H2O = L-glutaminyl-tRNA(Gln) + L-glutamate + ADP + phosphate + H(+)</text>
        <dbReference type="Rhea" id="RHEA:17521"/>
        <dbReference type="Rhea" id="RHEA-COMP:9681"/>
        <dbReference type="Rhea" id="RHEA-COMP:9684"/>
        <dbReference type="ChEBI" id="CHEBI:15377"/>
        <dbReference type="ChEBI" id="CHEBI:15378"/>
        <dbReference type="ChEBI" id="CHEBI:29985"/>
        <dbReference type="ChEBI" id="CHEBI:30616"/>
        <dbReference type="ChEBI" id="CHEBI:43474"/>
        <dbReference type="ChEBI" id="CHEBI:58359"/>
        <dbReference type="ChEBI" id="CHEBI:78520"/>
        <dbReference type="ChEBI" id="CHEBI:78521"/>
        <dbReference type="ChEBI" id="CHEBI:456216"/>
        <dbReference type="EC" id="6.3.5.7"/>
    </reaction>
</comment>
<evidence type="ECO:0000256" key="5">
    <source>
        <dbReference type="ARBA" id="ARBA00022917"/>
    </source>
</evidence>
<dbReference type="GO" id="GO:0050567">
    <property type="term" value="F:glutaminyl-tRNA synthase (glutamine-hydrolyzing) activity"/>
    <property type="evidence" value="ECO:0007669"/>
    <property type="project" value="UniProtKB-UniRule"/>
</dbReference>
<feature type="active site" description="Acyl-ester intermediate" evidence="8">
    <location>
        <position position="179"/>
    </location>
</feature>
<comment type="subunit">
    <text evidence="8">Heterotrimer of A, B and C subunits.</text>
</comment>
<keyword evidence="3 8" id="KW-0547">Nucleotide-binding</keyword>
<dbReference type="RefSeq" id="WP_231445193.1">
    <property type="nucleotide sequence ID" value="NZ_JAJOMB010000013.1"/>
</dbReference>
<evidence type="ECO:0000256" key="8">
    <source>
        <dbReference type="HAMAP-Rule" id="MF_00120"/>
    </source>
</evidence>
<evidence type="ECO:0000256" key="3">
    <source>
        <dbReference type="ARBA" id="ARBA00022741"/>
    </source>
</evidence>